<dbReference type="AlphaFoldDB" id="A0A942YJQ0"/>
<dbReference type="InterPro" id="IPR048447">
    <property type="entry name" value="DUF1980_C"/>
</dbReference>
<dbReference type="RefSeq" id="WP_213109117.1">
    <property type="nucleotide sequence ID" value="NZ_JAGYPJ010000001.1"/>
</dbReference>
<dbReference type="NCBIfam" id="TIGR03943">
    <property type="entry name" value="TIGR03943 family putative permease subunit"/>
    <property type="match status" value="1"/>
</dbReference>
<feature type="compositionally biased region" description="Acidic residues" evidence="1">
    <location>
        <begin position="166"/>
        <end position="176"/>
    </location>
</feature>
<dbReference type="Proteomes" id="UP000682713">
    <property type="component" value="Unassembled WGS sequence"/>
</dbReference>
<keyword evidence="2" id="KW-0812">Transmembrane</keyword>
<feature type="compositionally biased region" description="Polar residues" evidence="1">
    <location>
        <begin position="182"/>
        <end position="193"/>
    </location>
</feature>
<feature type="transmembrane region" description="Helical" evidence="2">
    <location>
        <begin position="90"/>
        <end position="111"/>
    </location>
</feature>
<evidence type="ECO:0000259" key="3">
    <source>
        <dbReference type="Pfam" id="PF09323"/>
    </source>
</evidence>
<sequence>MPKERDYSFHVYLRGIILIGFFLVIFKLLITGNIQHFIAPKMVPFSYFSIAVLFILGVIQIWRSGSKNKEELYCNCGFDHNQNGSPFQTFLIYSIFILPVLTGLLFPINTLDSAVAAKRGIKYGSGLYTQPPDINTDSSLDISKAEEYLDDPEGYMAKLDEKAEDQSNDGLDESNEGIETNLEGNSGLGTNQDGSNILIMTSEDQEKLKDELLKSEKIVVDDDQYLAILNIIHENPSLFIGKEIEIVGFAYKEPDFENDQFVVARFGVSCCIADASVYGIVSTMDGPDSIEEDQWVRATGKLSTTTMNEWELPFLKITDVEKIKEPENPYVYEYYTPLS</sequence>
<dbReference type="PANTHER" id="PTHR40047:SF1">
    <property type="entry name" value="UPF0703 PROTEIN YCGQ"/>
    <property type="match status" value="1"/>
</dbReference>
<organism evidence="5 6">
    <name type="scientific">Lederbergia citrisecunda</name>
    <dbReference type="NCBI Taxonomy" id="2833583"/>
    <lineage>
        <taxon>Bacteria</taxon>
        <taxon>Bacillati</taxon>
        <taxon>Bacillota</taxon>
        <taxon>Bacilli</taxon>
        <taxon>Bacillales</taxon>
        <taxon>Bacillaceae</taxon>
        <taxon>Lederbergia</taxon>
    </lineage>
</organism>
<reference evidence="5 6" key="1">
    <citation type="submission" date="2021-05" db="EMBL/GenBank/DDBJ databases">
        <title>Novel Bacillus species.</title>
        <authorList>
            <person name="Liu G."/>
        </authorList>
    </citation>
    <scope>NUCLEOTIDE SEQUENCE [LARGE SCALE GENOMIC DNA]</scope>
    <source>
        <strain evidence="5 6">FJAT-49732</strain>
    </source>
</reference>
<accession>A0A942YJQ0</accession>
<dbReference type="PANTHER" id="PTHR40047">
    <property type="entry name" value="UPF0703 PROTEIN YCGQ"/>
    <property type="match status" value="1"/>
</dbReference>
<evidence type="ECO:0000256" key="2">
    <source>
        <dbReference type="SAM" id="Phobius"/>
    </source>
</evidence>
<evidence type="ECO:0000259" key="4">
    <source>
        <dbReference type="Pfam" id="PF21537"/>
    </source>
</evidence>
<name>A0A942YJQ0_9BACI</name>
<protein>
    <submittedName>
        <fullName evidence="5">TIGR03943 family protein</fullName>
    </submittedName>
</protein>
<feature type="region of interest" description="Disordered" evidence="1">
    <location>
        <begin position="163"/>
        <end position="193"/>
    </location>
</feature>
<dbReference type="InterPro" id="IPR052955">
    <property type="entry name" value="UPF0703_membrane_permease"/>
</dbReference>
<feature type="domain" description="DUF1980" evidence="3">
    <location>
        <begin position="13"/>
        <end position="121"/>
    </location>
</feature>
<feature type="domain" description="DUF1980" evidence="4">
    <location>
        <begin position="203"/>
        <end position="333"/>
    </location>
</feature>
<feature type="transmembrane region" description="Helical" evidence="2">
    <location>
        <begin position="12"/>
        <end position="30"/>
    </location>
</feature>
<dbReference type="InterPro" id="IPR015402">
    <property type="entry name" value="DUF1980"/>
</dbReference>
<evidence type="ECO:0000313" key="5">
    <source>
        <dbReference type="EMBL" id="MBS4198349.1"/>
    </source>
</evidence>
<comment type="caution">
    <text evidence="5">The sequence shown here is derived from an EMBL/GenBank/DDBJ whole genome shotgun (WGS) entry which is preliminary data.</text>
</comment>
<keyword evidence="2" id="KW-1133">Transmembrane helix</keyword>
<dbReference type="EMBL" id="JAGYPJ010000001">
    <property type="protein sequence ID" value="MBS4198349.1"/>
    <property type="molecule type" value="Genomic_DNA"/>
</dbReference>
<gene>
    <name evidence="5" type="ORF">KHA93_01575</name>
</gene>
<evidence type="ECO:0000313" key="6">
    <source>
        <dbReference type="Proteomes" id="UP000682713"/>
    </source>
</evidence>
<dbReference type="Pfam" id="PF21537">
    <property type="entry name" value="DUF1980_C"/>
    <property type="match status" value="1"/>
</dbReference>
<dbReference type="InterPro" id="IPR048493">
    <property type="entry name" value="DUF1980_N"/>
</dbReference>
<keyword evidence="2" id="KW-0472">Membrane</keyword>
<feature type="transmembrane region" description="Helical" evidence="2">
    <location>
        <begin position="42"/>
        <end position="62"/>
    </location>
</feature>
<proteinExistence type="predicted"/>
<dbReference type="Pfam" id="PF09323">
    <property type="entry name" value="DUF1980"/>
    <property type="match status" value="1"/>
</dbReference>
<keyword evidence="6" id="KW-1185">Reference proteome</keyword>
<evidence type="ECO:0000256" key="1">
    <source>
        <dbReference type="SAM" id="MobiDB-lite"/>
    </source>
</evidence>